<feature type="region of interest" description="Disordered" evidence="2">
    <location>
        <begin position="186"/>
        <end position="248"/>
    </location>
</feature>
<feature type="region of interest" description="Disordered" evidence="2">
    <location>
        <begin position="524"/>
        <end position="543"/>
    </location>
</feature>
<feature type="region of interest" description="Disordered" evidence="2">
    <location>
        <begin position="940"/>
        <end position="982"/>
    </location>
</feature>
<dbReference type="InterPro" id="IPR036213">
    <property type="entry name" value="Calpain_III_sf"/>
</dbReference>
<dbReference type="InterPro" id="IPR038765">
    <property type="entry name" value="Papain-like_cys_pep_sf"/>
</dbReference>
<dbReference type="SMART" id="SM00368">
    <property type="entry name" value="LRR_RI"/>
    <property type="match status" value="3"/>
</dbReference>
<dbReference type="RefSeq" id="XP_015661682.1">
    <property type="nucleotide sequence ID" value="XM_015800080.1"/>
</dbReference>
<feature type="domain" description="Calpain catalytic" evidence="3">
    <location>
        <begin position="285"/>
        <end position="844"/>
    </location>
</feature>
<feature type="compositionally biased region" description="Basic residues" evidence="2">
    <location>
        <begin position="230"/>
        <end position="246"/>
    </location>
</feature>
<dbReference type="Gene3D" id="2.60.120.380">
    <property type="match status" value="1"/>
</dbReference>
<feature type="region of interest" description="Disordered" evidence="2">
    <location>
        <begin position="150"/>
        <end position="174"/>
    </location>
</feature>
<feature type="compositionally biased region" description="Low complexity" evidence="2">
    <location>
        <begin position="186"/>
        <end position="201"/>
    </location>
</feature>
<dbReference type="Gene3D" id="3.80.10.10">
    <property type="entry name" value="Ribonuclease Inhibitor"/>
    <property type="match status" value="1"/>
</dbReference>
<dbReference type="GO" id="GO:0006508">
    <property type="term" value="P:proteolysis"/>
    <property type="evidence" value="ECO:0007669"/>
    <property type="project" value="InterPro"/>
</dbReference>
<organism evidence="4 5">
    <name type="scientific">Leptomonas pyrrhocoris</name>
    <name type="common">Firebug parasite</name>
    <dbReference type="NCBI Taxonomy" id="157538"/>
    <lineage>
        <taxon>Eukaryota</taxon>
        <taxon>Discoba</taxon>
        <taxon>Euglenozoa</taxon>
        <taxon>Kinetoplastea</taxon>
        <taxon>Metakinetoplastina</taxon>
        <taxon>Trypanosomatida</taxon>
        <taxon>Trypanosomatidae</taxon>
        <taxon>Leishmaniinae</taxon>
        <taxon>Leptomonas</taxon>
    </lineage>
</organism>
<sequence length="1408" mass="152191">MSYYAGFSLKEVYKKRCADLQCAANSVVVKLLSDVPDDFTSLTSLDLSRNFLGTKGVIPLLDVVECAKALQSLDLRNQELGNEAVAIICARLRRHPSLQKLNISDNPITLAVGPDLLELAKNNAVLQYIFLEHTLVRPSMVTTIEVQLEKNRQRAQSPTPPVRPAWKRSASPPVLSADAVGAATAAVSAPPAASRSPTTDTDASPPARVTVSSPTAAGGGASAASSLLRKASHSPRAKAASARKRCPPHEVQHVLRSFTHAVNDVLFDVDPSSDLWDWCEDRHYFFDDDQFSSHNDDLHRTSRHTYGISGWRRVGELYPQATLFGRGAVSNFCTVSDDHSTAADNHATAVSAAAASGLLPEANSLFVQLPADIPEGFSWTFTSVVASVRTINSLQTLLCCPCPGATATASTPAPSSSGPLLSLQRGTEFPGIYVMRLHVEGVWRYLIVDDFLPVDKLGRLIFTKPTVNDTAFWPCILEKMLAKLHGGYHALDSHFDEHRVGIDGPSIRRPIAWKYLSRENLQRATEGVPAEETPSNVEVAPSLTSPEQLASSCGRVMSLLTSGFYESYRLHPLEESARGKWWDVVTQALAAPRSSYGSRASRHISMMPPGMAPRMDVDGRLHQASSVRQHSTFCSASRMSISANPSINAAAAASLAVDTGVVAFSRDAAHTSNGIHARTAYQVLRACQVNGVRLLMLRNPWSAAQKWSGDWADDSPLWKKNTEIANVLLQRTSTFVGGGETIRGLSEATAYVNGDNSVLTMQSNLKRSLITAMRSSSGGESPDSGAAVTLSFASPSIVSTVASTGAGGGGGGGGGVAHVAKSTFWMSYTDFLLNFDWVHLCRVFGDEFHRRDIHHEWTCETAGGDLQQLSWRNNPHYRLMLPQRTTVRLQLNRRDVALRRSHAAAAAASADALLRGEGGIGLQVIRDAYYPLHCPPSLLNPHEKHQPPFPVPSSGPEGAVGGGGGGGNDQQDSANPPVSAVPPPSPFSNLLFSAVEQVGDHLTAVITLDAGTQYWIIPSTHAPRTLDHFDLTVVAPASFRVLEAAEGQYWDSHTTAPELLVASSMPQVCQSDGELAILFNAHARVLVDEVAVLLQAENRKRMAQLGQKGAPSAASTASNTANPLSLPLQQPQQPLQPCRVVVTATMEVVENDEEAGDFGVDEAYERQMRQDDAFEQTPAVLLTMVRGEVDSAGNPSRTIGEIEPHPSCIYAMGQNAVLETEVAPVAEHEVAYYTVICSPRPAGTHALISYQVWCAAPLLEVRSLPRWAKQEVTVGWDDERGSGNFYDCDGHPQIELTELQPFQRFTVALRMIDYDTIVPAIMFSVIRIDHQTGEPISGRVADNELYARSEYVDLPEVQTSFDLGDDVPASLLLIPCLQPTGSRGRCVVTISSDSAHFRARALCGGTWK</sequence>
<gene>
    <name evidence="4" type="ORF">ABB37_02922</name>
</gene>
<reference evidence="4 5" key="1">
    <citation type="submission" date="2015-07" db="EMBL/GenBank/DDBJ databases">
        <title>High-quality genome of monoxenous trypanosomatid Leptomonas pyrrhocoris.</title>
        <authorList>
            <person name="Flegontov P."/>
            <person name="Butenko A."/>
            <person name="Firsov S."/>
            <person name="Vlcek C."/>
            <person name="Logacheva M.D."/>
            <person name="Field M."/>
            <person name="Filatov D."/>
            <person name="Flegontova O."/>
            <person name="Gerasimov E."/>
            <person name="Jackson A.P."/>
            <person name="Kelly S."/>
            <person name="Opperdoes F."/>
            <person name="O'Reilly A."/>
            <person name="Votypka J."/>
            <person name="Yurchenko V."/>
            <person name="Lukes J."/>
        </authorList>
    </citation>
    <scope>NUCLEOTIDE SEQUENCE [LARGE SCALE GENOMIC DNA]</scope>
    <source>
        <strain evidence="4">H10</strain>
    </source>
</reference>
<comment type="caution">
    <text evidence="1">Lacks conserved residue(s) required for the propagation of feature annotation.</text>
</comment>
<keyword evidence="5" id="KW-1185">Reference proteome</keyword>
<comment type="caution">
    <text evidence="4">The sequence shown here is derived from an EMBL/GenBank/DDBJ whole genome shotgun (WGS) entry which is preliminary data.</text>
</comment>
<dbReference type="SUPFAM" id="SSF49758">
    <property type="entry name" value="Calpain large subunit, middle domain (domain III)"/>
    <property type="match status" value="1"/>
</dbReference>
<dbReference type="Pfam" id="PF00648">
    <property type="entry name" value="Peptidase_C2"/>
    <property type="match status" value="2"/>
</dbReference>
<dbReference type="SUPFAM" id="SSF52047">
    <property type="entry name" value="RNI-like"/>
    <property type="match status" value="1"/>
</dbReference>
<evidence type="ECO:0000259" key="3">
    <source>
        <dbReference type="PROSITE" id="PS50203"/>
    </source>
</evidence>
<name>A0A0M9G683_LEPPY</name>
<dbReference type="SUPFAM" id="SSF54001">
    <property type="entry name" value="Cysteine proteinases"/>
    <property type="match status" value="1"/>
</dbReference>
<dbReference type="VEuPathDB" id="TriTrypDB:LpyrH10_04_4720"/>
<dbReference type="Proteomes" id="UP000037923">
    <property type="component" value="Unassembled WGS sequence"/>
</dbReference>
<evidence type="ECO:0000313" key="5">
    <source>
        <dbReference type="Proteomes" id="UP000037923"/>
    </source>
</evidence>
<dbReference type="OMA" id="VWCAAPL"/>
<accession>A0A0M9G683</accession>
<feature type="compositionally biased region" description="Gly residues" evidence="2">
    <location>
        <begin position="958"/>
        <end position="968"/>
    </location>
</feature>
<evidence type="ECO:0000313" key="4">
    <source>
        <dbReference type="EMBL" id="KPA83243.1"/>
    </source>
</evidence>
<protein>
    <submittedName>
        <fullName evidence="4">Putative calpain-like cysteine peptidase</fullName>
    </submittedName>
</protein>
<dbReference type="PANTHER" id="PTHR10183:SF423">
    <property type="entry name" value="LEUCINE-RICH REPEAT PROTEIN (LRRP)"/>
    <property type="match status" value="1"/>
</dbReference>
<dbReference type="InterPro" id="IPR022684">
    <property type="entry name" value="Calpain_cysteine_protease"/>
</dbReference>
<dbReference type="GeneID" id="26903213"/>
<dbReference type="PANTHER" id="PTHR10183">
    <property type="entry name" value="CALPAIN"/>
    <property type="match status" value="1"/>
</dbReference>
<dbReference type="PROSITE" id="PS50203">
    <property type="entry name" value="CALPAIN_CAT"/>
    <property type="match status" value="1"/>
</dbReference>
<evidence type="ECO:0000256" key="2">
    <source>
        <dbReference type="SAM" id="MobiDB-lite"/>
    </source>
</evidence>
<dbReference type="SMART" id="SM00230">
    <property type="entry name" value="CysPc"/>
    <property type="match status" value="1"/>
</dbReference>
<dbReference type="OrthoDB" id="424753at2759"/>
<dbReference type="InterPro" id="IPR001300">
    <property type="entry name" value="Peptidase_C2_calpain_cat"/>
</dbReference>
<dbReference type="Gene3D" id="3.90.70.10">
    <property type="entry name" value="Cysteine proteinases"/>
    <property type="match status" value="1"/>
</dbReference>
<dbReference type="InterPro" id="IPR032675">
    <property type="entry name" value="LRR_dom_sf"/>
</dbReference>
<proteinExistence type="predicted"/>
<dbReference type="EMBL" id="LGTL01000004">
    <property type="protein sequence ID" value="KPA83243.1"/>
    <property type="molecule type" value="Genomic_DNA"/>
</dbReference>
<evidence type="ECO:0000256" key="1">
    <source>
        <dbReference type="PROSITE-ProRule" id="PRU00239"/>
    </source>
</evidence>
<dbReference type="GO" id="GO:0004198">
    <property type="term" value="F:calcium-dependent cysteine-type endopeptidase activity"/>
    <property type="evidence" value="ECO:0007669"/>
    <property type="project" value="InterPro"/>
</dbReference>